<proteinExistence type="predicted"/>
<comment type="caution">
    <text evidence="2">The sequence shown here is derived from an EMBL/GenBank/DDBJ whole genome shotgun (WGS) entry which is preliminary data.</text>
</comment>
<dbReference type="Proteomes" id="UP001596003">
    <property type="component" value="Unassembled WGS sequence"/>
</dbReference>
<dbReference type="RefSeq" id="WP_379799044.1">
    <property type="nucleotide sequence ID" value="NZ_JBHSFY010000009.1"/>
</dbReference>
<name>A0ABV8ZFB7_9FLAO</name>
<accession>A0ABV8ZFB7</accession>
<feature type="transmembrane region" description="Helical" evidence="1">
    <location>
        <begin position="70"/>
        <end position="89"/>
    </location>
</feature>
<evidence type="ECO:0000256" key="1">
    <source>
        <dbReference type="SAM" id="Phobius"/>
    </source>
</evidence>
<evidence type="ECO:0008006" key="4">
    <source>
        <dbReference type="Google" id="ProtNLM"/>
    </source>
</evidence>
<evidence type="ECO:0000313" key="2">
    <source>
        <dbReference type="EMBL" id="MFC4478436.1"/>
    </source>
</evidence>
<gene>
    <name evidence="2" type="ORF">ACFO3N_15290</name>
</gene>
<keyword evidence="3" id="KW-1185">Reference proteome</keyword>
<reference evidence="3" key="1">
    <citation type="journal article" date="2019" name="Int. J. Syst. Evol. Microbiol.">
        <title>The Global Catalogue of Microorganisms (GCM) 10K type strain sequencing project: providing services to taxonomists for standard genome sequencing and annotation.</title>
        <authorList>
            <consortium name="The Broad Institute Genomics Platform"/>
            <consortium name="The Broad Institute Genome Sequencing Center for Infectious Disease"/>
            <person name="Wu L."/>
            <person name="Ma J."/>
        </authorList>
    </citation>
    <scope>NUCLEOTIDE SEQUENCE [LARGE SCALE GENOMIC DNA]</scope>
    <source>
        <strain evidence="3">NBRC 103627</strain>
    </source>
</reference>
<protein>
    <recommendedName>
        <fullName evidence="4">DUF3784 domain-containing protein</fullName>
    </recommendedName>
</protein>
<keyword evidence="1" id="KW-0812">Transmembrane</keyword>
<keyword evidence="1" id="KW-1133">Transmembrane helix</keyword>
<dbReference type="EMBL" id="JBHSFY010000009">
    <property type="protein sequence ID" value="MFC4478436.1"/>
    <property type="molecule type" value="Genomic_DNA"/>
</dbReference>
<evidence type="ECO:0000313" key="3">
    <source>
        <dbReference type="Proteomes" id="UP001596003"/>
    </source>
</evidence>
<feature type="transmembrane region" description="Helical" evidence="1">
    <location>
        <begin position="42"/>
        <end position="63"/>
    </location>
</feature>
<keyword evidence="1" id="KW-0472">Membrane</keyword>
<organism evidence="2 3">
    <name type="scientific">Flavobacterium chungangensis</name>
    <dbReference type="NCBI Taxonomy" id="2708132"/>
    <lineage>
        <taxon>Bacteria</taxon>
        <taxon>Pseudomonadati</taxon>
        <taxon>Bacteroidota</taxon>
        <taxon>Flavobacteriia</taxon>
        <taxon>Flavobacteriales</taxon>
        <taxon>Flavobacteriaceae</taxon>
        <taxon>Flavobacterium</taxon>
    </lineage>
</organism>
<sequence>MEFLNLLIAMFFGIYSNRKDLSKHILQFYNSEFGKTFHKGMVNSLSFLYNLIGLGLFLDIWIIKFNGSTNGLYIGLIAFSICVVYSIYFKASHIKI</sequence>